<proteinExistence type="predicted"/>
<dbReference type="Proteomes" id="UP000677054">
    <property type="component" value="Unassembled WGS sequence"/>
</dbReference>
<evidence type="ECO:0000313" key="6">
    <source>
        <dbReference type="EMBL" id="CAD7251500.1"/>
    </source>
</evidence>
<dbReference type="EMBL" id="CAJPEV010003595">
    <property type="protein sequence ID" value="CAG0900104.1"/>
    <property type="molecule type" value="Genomic_DNA"/>
</dbReference>
<dbReference type="SUPFAM" id="SSF52047">
    <property type="entry name" value="RNI-like"/>
    <property type="match status" value="1"/>
</dbReference>
<name>A0A7R9AC71_9CRUS</name>
<feature type="signal peptide" evidence="5">
    <location>
        <begin position="1"/>
        <end position="17"/>
    </location>
</feature>
<evidence type="ECO:0008006" key="8">
    <source>
        <dbReference type="Google" id="ProtNLM"/>
    </source>
</evidence>
<dbReference type="InterPro" id="IPR032675">
    <property type="entry name" value="LRR_dom_sf"/>
</dbReference>
<evidence type="ECO:0000313" key="7">
    <source>
        <dbReference type="Proteomes" id="UP000677054"/>
    </source>
</evidence>
<feature type="chain" id="PRO_5036209826" description="Oplophorus-luciferin 2-monooxygenase non-catalytic subunit" evidence="5">
    <location>
        <begin position="18"/>
        <end position="652"/>
    </location>
</feature>
<dbReference type="PANTHER" id="PTHR24364:SF18">
    <property type="entry name" value="LP06937P"/>
    <property type="match status" value="1"/>
</dbReference>
<dbReference type="Gene3D" id="3.80.10.10">
    <property type="entry name" value="Ribonuclease Inhibitor"/>
    <property type="match status" value="3"/>
</dbReference>
<feature type="compositionally biased region" description="Basic and acidic residues" evidence="4">
    <location>
        <begin position="640"/>
        <end position="652"/>
    </location>
</feature>
<evidence type="ECO:0000256" key="4">
    <source>
        <dbReference type="SAM" id="MobiDB-lite"/>
    </source>
</evidence>
<evidence type="ECO:0000256" key="3">
    <source>
        <dbReference type="ARBA" id="ARBA00022737"/>
    </source>
</evidence>
<accession>A0A7R9AC71</accession>
<reference evidence="6" key="1">
    <citation type="submission" date="2020-11" db="EMBL/GenBank/DDBJ databases">
        <authorList>
            <person name="Tran Van P."/>
        </authorList>
    </citation>
    <scope>NUCLEOTIDE SEQUENCE</scope>
</reference>
<keyword evidence="1" id="KW-0433">Leucine-rich repeat</keyword>
<protein>
    <recommendedName>
        <fullName evidence="8">Oplophorus-luciferin 2-monooxygenase non-catalytic subunit</fullName>
    </recommendedName>
</protein>
<dbReference type="PANTHER" id="PTHR24364">
    <property type="entry name" value="LP06937P"/>
    <property type="match status" value="1"/>
</dbReference>
<feature type="region of interest" description="Disordered" evidence="4">
    <location>
        <begin position="624"/>
        <end position="652"/>
    </location>
</feature>
<dbReference type="AlphaFoldDB" id="A0A7R9AC71"/>
<gene>
    <name evidence="6" type="ORF">DSTB1V02_LOCUS11266</name>
</gene>
<dbReference type="EMBL" id="LR903112">
    <property type="protein sequence ID" value="CAD7251500.1"/>
    <property type="molecule type" value="Genomic_DNA"/>
</dbReference>
<sequence>MNTYWLFLLPIVYGVSREAPREAPKQAPCPNPDRIHPCTCQYDEDTNVVNVDCSDATTSSEIFAAFNDVSWPFNRLTEFKLYDNTAVEELPDGVFGEVSFERMYLEDCAVVTVHPTALLSSNESLYDLGIFSCPLEEFPFHVLPQLNRLELLMIDTTSIGPDVPPIQSETLQSIVLTRNQISRLNETGWSTPNLRQLSLASNPFSEFPSELLKRFTNLEEFSCEGCRLGPSLSSGLLEFNSEAMWLLWLDYNNINHLDVGAIAGISPNTIIALVDNDIVDLTEESFRPIMEVLSRGSGFLVVDHNPIECGCSMAWLVLNEDLWRSVSGTCDDGKDIQDLDPHFFQDFCKGHFKLCNNTSVLELPEGVFGEVTFEVIEVCDCAVVALHPSAIVPSADTLEYLTVRACPFEDFPFHVLPELIRLKNLFVVGTRIGPVVPPLQSMSLEDLHVGFNLISALNETGWSTPNLKALRLNANHLLETPLGILEGLKNLEEFHCHSCSLGPDLSYGFLKFHSQALSSVILYNNNIVHLEMAAITGLTPNTILNLTINSIVELTEESFRPMVEVLSDGNGLLILEDNPIECGCSMAWLVLNEDLRRSVSGHCDDGTDIQDLDPLFFEELCEESYGQGGSSGGNFPAPKSLERTEEARMRKL</sequence>
<evidence type="ECO:0000256" key="5">
    <source>
        <dbReference type="SAM" id="SignalP"/>
    </source>
</evidence>
<dbReference type="GO" id="GO:0016020">
    <property type="term" value="C:membrane"/>
    <property type="evidence" value="ECO:0007669"/>
    <property type="project" value="TreeGrafter"/>
</dbReference>
<evidence type="ECO:0000256" key="2">
    <source>
        <dbReference type="ARBA" id="ARBA00022729"/>
    </source>
</evidence>
<dbReference type="SUPFAM" id="SSF52058">
    <property type="entry name" value="L domain-like"/>
    <property type="match status" value="1"/>
</dbReference>
<keyword evidence="2 5" id="KW-0732">Signal</keyword>
<keyword evidence="7" id="KW-1185">Reference proteome</keyword>
<organism evidence="6">
    <name type="scientific">Darwinula stevensoni</name>
    <dbReference type="NCBI Taxonomy" id="69355"/>
    <lineage>
        <taxon>Eukaryota</taxon>
        <taxon>Metazoa</taxon>
        <taxon>Ecdysozoa</taxon>
        <taxon>Arthropoda</taxon>
        <taxon>Crustacea</taxon>
        <taxon>Oligostraca</taxon>
        <taxon>Ostracoda</taxon>
        <taxon>Podocopa</taxon>
        <taxon>Podocopida</taxon>
        <taxon>Darwinulocopina</taxon>
        <taxon>Darwinuloidea</taxon>
        <taxon>Darwinulidae</taxon>
        <taxon>Darwinula</taxon>
    </lineage>
</organism>
<evidence type="ECO:0000256" key="1">
    <source>
        <dbReference type="ARBA" id="ARBA00022614"/>
    </source>
</evidence>
<keyword evidence="3" id="KW-0677">Repeat</keyword>
<dbReference type="InterPro" id="IPR052286">
    <property type="entry name" value="Wnt_signaling_inhibitor"/>
</dbReference>